<evidence type="ECO:0000313" key="16">
    <source>
        <dbReference type="Proteomes" id="UP000440367"/>
    </source>
</evidence>
<dbReference type="AlphaFoldDB" id="A0A6A3G0Y4"/>
<evidence type="ECO:0000313" key="3">
    <source>
        <dbReference type="EMBL" id="KAE8950411.1"/>
    </source>
</evidence>
<dbReference type="Proteomes" id="UP000440732">
    <property type="component" value="Unassembled WGS sequence"/>
</dbReference>
<evidence type="ECO:0000313" key="8">
    <source>
        <dbReference type="EMBL" id="KAE9238742.1"/>
    </source>
</evidence>
<evidence type="ECO:0000313" key="4">
    <source>
        <dbReference type="EMBL" id="KAE9031510.1"/>
    </source>
</evidence>
<evidence type="ECO:0000313" key="19">
    <source>
        <dbReference type="Proteomes" id="UP000460718"/>
    </source>
</evidence>
<evidence type="ECO:0000313" key="10">
    <source>
        <dbReference type="EMBL" id="KAE9258479.1"/>
    </source>
</evidence>
<comment type="caution">
    <text evidence="3">The sequence shown here is derived from an EMBL/GenBank/DDBJ whole genome shotgun (WGS) entry which is preliminary data.</text>
</comment>
<evidence type="ECO:0000313" key="12">
    <source>
        <dbReference type="EMBL" id="KAE9362490.1"/>
    </source>
</evidence>
<sequence>MVGTEDDGRSRLGSSSSNRRVLSPRPDPRVDDNDAIVVVAQEALASAALGWQQRAERLERDKARLRERVAEVEEAHRRSRTVVKNVPKLPNNHVFTKQLVDENHALRRETRALQRRLMQFEGPGSKRTRRLSTEVQRRQQSANQKTVKVATPAASNQTSESDVHVLASDMVERDENSQSQAEKLPRRNSADLARHPLVLELKTHLRDLEVDLKWLQKENELLRTELEECQSNNKPLQPVKPAREEDDSNSASEADQASLRMLVDAFQQQVKVLEARYQHLEEKARAKTALYRESTSRLEEMSTQLFEAQQQLAAQTEKLHVCSDQSAQLEDLQQEVHLLRSENLKLNETVATLSSRPFDALSIDLQKKNLWVAQIEEEKRLLEEDCAKLQQDCIATRRANDQLRRRVESATVKVKDLASELSRAKADCEQRTMDMEVAQLQLRFYTAPGDYALMSAIGKALKEMKKQRNGERVAST</sequence>
<name>A0A6A3G0Y4_9STRA</name>
<evidence type="ECO:0000313" key="22">
    <source>
        <dbReference type="Proteomes" id="UP000488956"/>
    </source>
</evidence>
<organism evidence="3 13">
    <name type="scientific">Phytophthora fragariae</name>
    <dbReference type="NCBI Taxonomy" id="53985"/>
    <lineage>
        <taxon>Eukaryota</taxon>
        <taxon>Sar</taxon>
        <taxon>Stramenopiles</taxon>
        <taxon>Oomycota</taxon>
        <taxon>Peronosporomycetes</taxon>
        <taxon>Peronosporales</taxon>
        <taxon>Peronosporaceae</taxon>
        <taxon>Phytophthora</taxon>
    </lineage>
</organism>
<evidence type="ECO:0000256" key="2">
    <source>
        <dbReference type="SAM" id="MobiDB-lite"/>
    </source>
</evidence>
<dbReference type="EMBL" id="QXGB01000002">
    <property type="protein sequence ID" value="KAE9238742.1"/>
    <property type="molecule type" value="Genomic_DNA"/>
</dbReference>
<feature type="compositionally biased region" description="Basic and acidic residues" evidence="2">
    <location>
        <begin position="1"/>
        <end position="10"/>
    </location>
</feature>
<dbReference type="EMBL" id="QXGA01000002">
    <property type="protein sequence ID" value="KAE9156030.1"/>
    <property type="molecule type" value="Genomic_DNA"/>
</dbReference>
<feature type="region of interest" description="Disordered" evidence="2">
    <location>
        <begin position="1"/>
        <end position="32"/>
    </location>
</feature>
<evidence type="ECO:0000256" key="1">
    <source>
        <dbReference type="SAM" id="Coils"/>
    </source>
</evidence>
<dbReference type="Proteomes" id="UP000440367">
    <property type="component" value="Unassembled WGS sequence"/>
</dbReference>
<evidence type="ECO:0000313" key="15">
    <source>
        <dbReference type="Proteomes" id="UP000437068"/>
    </source>
</evidence>
<dbReference type="EMBL" id="QXGE01000002">
    <property type="protein sequence ID" value="KAE9330955.1"/>
    <property type="molecule type" value="Genomic_DNA"/>
</dbReference>
<evidence type="ECO:0000313" key="20">
    <source>
        <dbReference type="Proteomes" id="UP000476176"/>
    </source>
</evidence>
<dbReference type="EMBL" id="QXFY01000001">
    <property type="protein sequence ID" value="KAE9362490.1"/>
    <property type="molecule type" value="Genomic_DNA"/>
</dbReference>
<feature type="coiled-coil region" evidence="1">
    <location>
        <begin position="263"/>
        <end position="427"/>
    </location>
</feature>
<dbReference type="Proteomes" id="UP000437068">
    <property type="component" value="Unassembled WGS sequence"/>
</dbReference>
<feature type="region of interest" description="Disordered" evidence="2">
    <location>
        <begin position="122"/>
        <end position="162"/>
    </location>
</feature>
<protein>
    <submittedName>
        <fullName evidence="3">Uncharacterized protein</fullName>
    </submittedName>
</protein>
<reference evidence="13 14" key="1">
    <citation type="submission" date="2018-08" db="EMBL/GenBank/DDBJ databases">
        <title>Genomic investigation of the strawberry pathogen Phytophthora fragariae indicates pathogenicity is determined by transcriptional variation in three key races.</title>
        <authorList>
            <person name="Adams T.M."/>
            <person name="Armitage A.D."/>
            <person name="Sobczyk M.K."/>
            <person name="Bates H.J."/>
            <person name="Dunwell J.M."/>
            <person name="Nellist C.F."/>
            <person name="Harrison R.J."/>
        </authorList>
    </citation>
    <scope>NUCLEOTIDE SEQUENCE [LARGE SCALE GENOMIC DNA]</scope>
    <source>
        <strain evidence="11 15">A4</strain>
        <strain evidence="10 16">BC-1</strain>
        <strain evidence="9 20">BC-23</strain>
        <strain evidence="8 14">NOV-27</strain>
        <strain evidence="7 17">NOV-5</strain>
        <strain evidence="6 18">NOV-71</strain>
        <strain evidence="12 21">NOV-77</strain>
        <strain evidence="3 13">NOV-9</strain>
        <strain evidence="5 22">ONT-3</strain>
        <strain evidence="4 19">SCRP245</strain>
    </source>
</reference>
<feature type="region of interest" description="Disordered" evidence="2">
    <location>
        <begin position="226"/>
        <end position="255"/>
    </location>
</feature>
<keyword evidence="1" id="KW-0175">Coiled coil</keyword>
<dbReference type="EMBL" id="QXGC01000001">
    <property type="protein sequence ID" value="KAE9256584.1"/>
    <property type="molecule type" value="Genomic_DNA"/>
</dbReference>
<dbReference type="Proteomes" id="UP000476176">
    <property type="component" value="Unassembled WGS sequence"/>
</dbReference>
<evidence type="ECO:0000313" key="11">
    <source>
        <dbReference type="EMBL" id="KAE9330955.1"/>
    </source>
</evidence>
<dbReference type="EMBL" id="QXFX01000001">
    <property type="protein sequence ID" value="KAE9140864.1"/>
    <property type="molecule type" value="Genomic_DNA"/>
</dbReference>
<dbReference type="EMBL" id="QXFZ01000001">
    <property type="protein sequence ID" value="KAE9141717.1"/>
    <property type="molecule type" value="Genomic_DNA"/>
</dbReference>
<evidence type="ECO:0000313" key="9">
    <source>
        <dbReference type="EMBL" id="KAE9256584.1"/>
    </source>
</evidence>
<dbReference type="Proteomes" id="UP000429523">
    <property type="component" value="Unassembled WGS sequence"/>
</dbReference>
<feature type="compositionally biased region" description="Low complexity" evidence="2">
    <location>
        <begin position="11"/>
        <end position="24"/>
    </location>
</feature>
<keyword evidence="14" id="KW-1185">Reference proteome</keyword>
<dbReference type="EMBL" id="QXGD01000002">
    <property type="protein sequence ID" value="KAE9258479.1"/>
    <property type="molecule type" value="Genomic_DNA"/>
</dbReference>
<dbReference type="Proteomes" id="UP000433483">
    <property type="component" value="Unassembled WGS sequence"/>
</dbReference>
<dbReference type="Proteomes" id="UP000441208">
    <property type="component" value="Unassembled WGS sequence"/>
</dbReference>
<proteinExistence type="predicted"/>
<feature type="coiled-coil region" evidence="1">
    <location>
        <begin position="48"/>
        <end position="116"/>
    </location>
</feature>
<evidence type="ECO:0000313" key="21">
    <source>
        <dbReference type="Proteomes" id="UP000486351"/>
    </source>
</evidence>
<dbReference type="EMBL" id="QXGF01000002">
    <property type="protein sequence ID" value="KAE8950411.1"/>
    <property type="molecule type" value="Genomic_DNA"/>
</dbReference>
<dbReference type="Proteomes" id="UP000488956">
    <property type="component" value="Unassembled WGS sequence"/>
</dbReference>
<dbReference type="EMBL" id="QXFW01000002">
    <property type="protein sequence ID" value="KAE9031510.1"/>
    <property type="molecule type" value="Genomic_DNA"/>
</dbReference>
<accession>A0A6A3G0Y4</accession>
<evidence type="ECO:0000313" key="7">
    <source>
        <dbReference type="EMBL" id="KAE9156030.1"/>
    </source>
</evidence>
<gene>
    <name evidence="11" type="ORF">PF001_g123</name>
    <name evidence="10" type="ORF">PF002_g115</name>
    <name evidence="9" type="ORF">PF004_g16</name>
    <name evidence="8" type="ORF">PF005_g119</name>
    <name evidence="7" type="ORF">PF006_g118</name>
    <name evidence="6" type="ORF">PF007_g55</name>
    <name evidence="12" type="ORF">PF008_g15</name>
    <name evidence="3" type="ORF">PF009_g119</name>
    <name evidence="5" type="ORF">PF010_g16</name>
    <name evidence="4" type="ORF">PF011_g110</name>
</gene>
<dbReference type="Proteomes" id="UP000486351">
    <property type="component" value="Unassembled WGS sequence"/>
</dbReference>
<dbReference type="Proteomes" id="UP000460718">
    <property type="component" value="Unassembled WGS sequence"/>
</dbReference>
<evidence type="ECO:0000313" key="18">
    <source>
        <dbReference type="Proteomes" id="UP000441208"/>
    </source>
</evidence>
<evidence type="ECO:0000313" key="14">
    <source>
        <dbReference type="Proteomes" id="UP000433483"/>
    </source>
</evidence>
<dbReference type="OrthoDB" id="126486at2759"/>
<evidence type="ECO:0000313" key="6">
    <source>
        <dbReference type="EMBL" id="KAE9141717.1"/>
    </source>
</evidence>
<evidence type="ECO:0000313" key="13">
    <source>
        <dbReference type="Proteomes" id="UP000429523"/>
    </source>
</evidence>
<evidence type="ECO:0000313" key="17">
    <source>
        <dbReference type="Proteomes" id="UP000440732"/>
    </source>
</evidence>
<evidence type="ECO:0000313" key="5">
    <source>
        <dbReference type="EMBL" id="KAE9140864.1"/>
    </source>
</evidence>